<sequence>MSYKRTVSVFLGMVVLTGVIVFVGALYWKSAYIPSKPLEIDYSAYVSETSEGVYRSEAYRFGFQVPTGWTVQESGKRVSVIPSSIVSGRAFYIEVTQLSSEEYKAAREATSESVRVFDEQTDVAGFDHTEKFKISTEIGTDDTILFMTLPDHNLVFNYHEFNEAHQAILQSFQLFQ</sequence>
<proteinExistence type="predicted"/>
<evidence type="ECO:0000256" key="1">
    <source>
        <dbReference type="SAM" id="Phobius"/>
    </source>
</evidence>
<feature type="transmembrane region" description="Helical" evidence="1">
    <location>
        <begin position="7"/>
        <end position="28"/>
    </location>
</feature>
<accession>A0A2H0RLL2</accession>
<reference evidence="2 3" key="1">
    <citation type="submission" date="2017-09" db="EMBL/GenBank/DDBJ databases">
        <title>Depth-based differentiation of microbial function through sediment-hosted aquifers and enrichment of novel symbionts in the deep terrestrial subsurface.</title>
        <authorList>
            <person name="Probst A.J."/>
            <person name="Ladd B."/>
            <person name="Jarett J.K."/>
            <person name="Geller-Mcgrath D.E."/>
            <person name="Sieber C.M."/>
            <person name="Emerson J.B."/>
            <person name="Anantharaman K."/>
            <person name="Thomas B.C."/>
            <person name="Malmstrom R."/>
            <person name="Stieglmeier M."/>
            <person name="Klingl A."/>
            <person name="Woyke T."/>
            <person name="Ryan C.M."/>
            <person name="Banfield J.F."/>
        </authorList>
    </citation>
    <scope>NUCLEOTIDE SEQUENCE [LARGE SCALE GENOMIC DNA]</scope>
    <source>
        <strain evidence="2">CG10_big_fil_rev_8_21_14_0_10_50_16</strain>
    </source>
</reference>
<keyword evidence="1" id="KW-0472">Membrane</keyword>
<evidence type="ECO:0000313" key="3">
    <source>
        <dbReference type="Proteomes" id="UP000230084"/>
    </source>
</evidence>
<evidence type="ECO:0000313" key="2">
    <source>
        <dbReference type="EMBL" id="PIR47432.1"/>
    </source>
</evidence>
<dbReference type="Proteomes" id="UP000230084">
    <property type="component" value="Unassembled WGS sequence"/>
</dbReference>
<organism evidence="2 3">
    <name type="scientific">Candidatus Uhrbacteria bacterium CG10_big_fil_rev_8_21_14_0_10_50_16</name>
    <dbReference type="NCBI Taxonomy" id="1975039"/>
    <lineage>
        <taxon>Bacteria</taxon>
        <taxon>Candidatus Uhriibacteriota</taxon>
    </lineage>
</organism>
<keyword evidence="1" id="KW-1133">Transmembrane helix</keyword>
<name>A0A2H0RLL2_9BACT</name>
<comment type="caution">
    <text evidence="2">The sequence shown here is derived from an EMBL/GenBank/DDBJ whole genome shotgun (WGS) entry which is preliminary data.</text>
</comment>
<protein>
    <submittedName>
        <fullName evidence="2">Uncharacterized protein</fullName>
    </submittedName>
</protein>
<dbReference type="AlphaFoldDB" id="A0A2H0RLL2"/>
<keyword evidence="1" id="KW-0812">Transmembrane</keyword>
<dbReference type="EMBL" id="PCYM01000006">
    <property type="protein sequence ID" value="PIR47432.1"/>
    <property type="molecule type" value="Genomic_DNA"/>
</dbReference>
<gene>
    <name evidence="2" type="ORF">COV06_03160</name>
</gene>